<sequence length="122" mass="13436">MIQQQVEGLRPRSINIVGSNEDLVEFAKLLAGKIVVYELIDSGGEPLTHNLSGFNKKSYVISKRNEDGSVVSTMFNVPHMKQNAGLGDVEQVVVGAFDCGYEDDMHVKCDKILLKFSGEYKG</sequence>
<gene>
    <name evidence="1" type="ORF">CRECT_0269</name>
</gene>
<evidence type="ECO:0000313" key="2">
    <source>
        <dbReference type="Proteomes" id="UP000502377"/>
    </source>
</evidence>
<accession>A0A6G5QK60</accession>
<reference evidence="1 2" key="1">
    <citation type="submission" date="2016-07" db="EMBL/GenBank/DDBJ databases">
        <title>Comparative genomics of the Campylobacter concisus group.</title>
        <authorList>
            <person name="Miller W.G."/>
            <person name="Yee E."/>
            <person name="Chapman M.H."/>
            <person name="Huynh S."/>
            <person name="Bono J.L."/>
            <person name="On S.L.W."/>
            <person name="StLeger J."/>
            <person name="Foster G."/>
            <person name="Parker C.T."/>
        </authorList>
    </citation>
    <scope>NUCLEOTIDE SEQUENCE [LARGE SCALE GENOMIC DNA]</scope>
    <source>
        <strain evidence="1 2">ATCC 33238</strain>
    </source>
</reference>
<evidence type="ECO:0000313" key="1">
    <source>
        <dbReference type="EMBL" id="QCD45967.1"/>
    </source>
</evidence>
<dbReference type="Proteomes" id="UP000502377">
    <property type="component" value="Chromosome"/>
</dbReference>
<dbReference type="EMBL" id="CP012543">
    <property type="protein sequence ID" value="QCD45967.1"/>
    <property type="molecule type" value="Genomic_DNA"/>
</dbReference>
<organism evidence="1 2">
    <name type="scientific">Campylobacter rectus</name>
    <name type="common">Wolinella recta</name>
    <dbReference type="NCBI Taxonomy" id="203"/>
    <lineage>
        <taxon>Bacteria</taxon>
        <taxon>Pseudomonadati</taxon>
        <taxon>Campylobacterota</taxon>
        <taxon>Epsilonproteobacteria</taxon>
        <taxon>Campylobacterales</taxon>
        <taxon>Campylobacteraceae</taxon>
        <taxon>Campylobacter</taxon>
    </lineage>
</organism>
<dbReference type="AlphaFoldDB" id="A0A6G5QK60"/>
<proteinExistence type="predicted"/>
<name>A0A6G5QK60_CAMRE</name>
<dbReference type="RefSeq" id="WP_002945285.1">
    <property type="nucleotide sequence ID" value="NZ_CAUTXX010000153.1"/>
</dbReference>
<dbReference type="KEGG" id="crx:CRECT_0269"/>
<protein>
    <submittedName>
        <fullName evidence="1">Uncharacterized protein</fullName>
    </submittedName>
</protein>